<sequence length="254" mass="28664">MVGNEALKVKKIMSEKDYIFKDGTVKEQALFSDCINLVIQFELPSPLQSHTEFSSFVTFFDFIETSQIKLLCGTHVAHIVYMISWLVYKMSKIEGINDNRFDIFSIPIVKLISSLELTVVLSSEVGSRTISKESNKPWEGPWGTDTVVDTIAPEFKRIIKYYHILPSQTVLNTLDRFFFGQVYGKLDRTSQTSYVRNQIDLGGSLSSQIRASPSNEKGNSNNLIVVLGTFGCLNVDVTLLKNRRWLCGSCLPIN</sequence>
<organism evidence="1">
    <name type="scientific">Tanacetum cinerariifolium</name>
    <name type="common">Dalmatian daisy</name>
    <name type="synonym">Chrysanthemum cinerariifolium</name>
    <dbReference type="NCBI Taxonomy" id="118510"/>
    <lineage>
        <taxon>Eukaryota</taxon>
        <taxon>Viridiplantae</taxon>
        <taxon>Streptophyta</taxon>
        <taxon>Embryophyta</taxon>
        <taxon>Tracheophyta</taxon>
        <taxon>Spermatophyta</taxon>
        <taxon>Magnoliopsida</taxon>
        <taxon>eudicotyledons</taxon>
        <taxon>Gunneridae</taxon>
        <taxon>Pentapetalae</taxon>
        <taxon>asterids</taxon>
        <taxon>campanulids</taxon>
        <taxon>Asterales</taxon>
        <taxon>Asteraceae</taxon>
        <taxon>Asteroideae</taxon>
        <taxon>Anthemideae</taxon>
        <taxon>Anthemidinae</taxon>
        <taxon>Tanacetum</taxon>
    </lineage>
</organism>
<proteinExistence type="predicted"/>
<protein>
    <submittedName>
        <fullName evidence="1">Uncharacterized protein</fullName>
    </submittedName>
</protein>
<dbReference type="EMBL" id="BKCJ010254012">
    <property type="protein sequence ID" value="GEZ22222.1"/>
    <property type="molecule type" value="Genomic_DNA"/>
</dbReference>
<name>A0A699I563_TANCI</name>
<comment type="caution">
    <text evidence="1">The sequence shown here is derived from an EMBL/GenBank/DDBJ whole genome shotgun (WGS) entry which is preliminary data.</text>
</comment>
<reference evidence="1" key="1">
    <citation type="journal article" date="2019" name="Sci. Rep.">
        <title>Draft genome of Tanacetum cinerariifolium, the natural source of mosquito coil.</title>
        <authorList>
            <person name="Yamashiro T."/>
            <person name="Shiraishi A."/>
            <person name="Satake H."/>
            <person name="Nakayama K."/>
        </authorList>
    </citation>
    <scope>NUCLEOTIDE SEQUENCE</scope>
</reference>
<gene>
    <name evidence="1" type="ORF">Tci_494195</name>
</gene>
<evidence type="ECO:0000313" key="1">
    <source>
        <dbReference type="EMBL" id="GEZ22222.1"/>
    </source>
</evidence>
<dbReference type="AlphaFoldDB" id="A0A699I563"/>
<accession>A0A699I563</accession>